<dbReference type="AlphaFoldDB" id="A0A3N2D8Q2"/>
<protein>
    <submittedName>
        <fullName evidence="1">Uncharacterized protein</fullName>
    </submittedName>
</protein>
<evidence type="ECO:0000313" key="2">
    <source>
        <dbReference type="Proteomes" id="UP000275356"/>
    </source>
</evidence>
<dbReference type="InterPro" id="IPR054211">
    <property type="entry name" value="DUF6918"/>
</dbReference>
<dbReference type="OrthoDB" id="530636at2"/>
<gene>
    <name evidence="1" type="ORF">EDD28_0742</name>
</gene>
<evidence type="ECO:0000313" key="1">
    <source>
        <dbReference type="EMBL" id="ROR96166.1"/>
    </source>
</evidence>
<organism evidence="1 2">
    <name type="scientific">Salana multivorans</name>
    <dbReference type="NCBI Taxonomy" id="120377"/>
    <lineage>
        <taxon>Bacteria</taxon>
        <taxon>Bacillati</taxon>
        <taxon>Actinomycetota</taxon>
        <taxon>Actinomycetes</taxon>
        <taxon>Micrococcales</taxon>
        <taxon>Beutenbergiaceae</taxon>
        <taxon>Salana</taxon>
    </lineage>
</organism>
<name>A0A3N2D8Q2_9MICO</name>
<comment type="caution">
    <text evidence="1">The sequence shown here is derived from an EMBL/GenBank/DDBJ whole genome shotgun (WGS) entry which is preliminary data.</text>
</comment>
<keyword evidence="2" id="KW-1185">Reference proteome</keyword>
<reference evidence="1 2" key="1">
    <citation type="submission" date="2018-11" db="EMBL/GenBank/DDBJ databases">
        <title>Sequencing the genomes of 1000 actinobacteria strains.</title>
        <authorList>
            <person name="Klenk H.-P."/>
        </authorList>
    </citation>
    <scope>NUCLEOTIDE SEQUENCE [LARGE SCALE GENOMIC DNA]</scope>
    <source>
        <strain evidence="1 2">DSM 13521</strain>
    </source>
</reference>
<dbReference type="Proteomes" id="UP000275356">
    <property type="component" value="Unassembled WGS sequence"/>
</dbReference>
<dbReference type="RefSeq" id="WP_123738385.1">
    <property type="nucleotide sequence ID" value="NZ_RKHQ01000001.1"/>
</dbReference>
<sequence length="145" mass="14794">MTTLREALTAPETKPAVVADLATLIDSEISGLGGLTGIAIKTAFAAAKKKNPDIVSRVASGYVGTLGDALQPLWERFQAGGGGDFGAFLVANQAEAEKAIMTAVDAAAPSGGQARAMYDKFKPQAAKIMVGALPRLGALLQKHAG</sequence>
<proteinExistence type="predicted"/>
<dbReference type="Pfam" id="PF21893">
    <property type="entry name" value="DUF6918"/>
    <property type="match status" value="1"/>
</dbReference>
<dbReference type="EMBL" id="RKHQ01000001">
    <property type="protein sequence ID" value="ROR96166.1"/>
    <property type="molecule type" value="Genomic_DNA"/>
</dbReference>
<accession>A0A3N2D8Q2</accession>